<dbReference type="HOGENOM" id="CLU_859546_0_0_3"/>
<organism evidence="1">
    <name type="scientific">Cyanothece sp. (strain PCC 7425 / ATCC 29141)</name>
    <dbReference type="NCBI Taxonomy" id="395961"/>
    <lineage>
        <taxon>Bacteria</taxon>
        <taxon>Bacillati</taxon>
        <taxon>Cyanobacteriota</taxon>
        <taxon>Cyanophyceae</taxon>
        <taxon>Gomontiellales</taxon>
        <taxon>Cyanothecaceae</taxon>
        <taxon>Cyanothece</taxon>
    </lineage>
</organism>
<dbReference type="STRING" id="395961.Cyan7425_3576"/>
<evidence type="ECO:0008006" key="2">
    <source>
        <dbReference type="Google" id="ProtNLM"/>
    </source>
</evidence>
<dbReference type="KEGG" id="cyn:Cyan7425_3576"/>
<gene>
    <name evidence="1" type="ordered locus">Cyan7425_3576</name>
</gene>
<name>B8HRN0_CYAP4</name>
<proteinExistence type="predicted"/>
<protein>
    <recommendedName>
        <fullName evidence="2">DUF4435 domain-containing protein</fullName>
    </recommendedName>
</protein>
<dbReference type="EMBL" id="CP001344">
    <property type="protein sequence ID" value="ACL45897.1"/>
    <property type="molecule type" value="Genomic_DNA"/>
</dbReference>
<sequence length="318" mass="36876">MSLSPENLRKHCQNILQSSRIRNRVVVLCEGDLQTLQGRPSPQTYARMESLPDSNFYKACTPKFWRERIPQFFNCGDRKDVIDTYFGLLDLHSSDPENSYLNPDKLFAIVDLDLHTQNINSSFNYGFAETEEIYHDLYQKYRLTSDRLVNHKIWVTGLIHKEAYFIIPDLQDTFNELPIRPTYNGSDLNLDYLYLNMSQSISSDPDLAINFDRACRRICHCSSIDTTAIDTLEQSWITEFTSTPAPAIKTELVYTLLTIKKAKSYWNNISPSPEWTRPVSAYLDQAMLKVADFYSEQSDGEKYHLPSFFQTLYECSVT</sequence>
<dbReference type="eggNOG" id="ENOG502Z9PT">
    <property type="taxonomic scope" value="Bacteria"/>
</dbReference>
<dbReference type="OrthoDB" id="444462at2"/>
<evidence type="ECO:0000313" key="1">
    <source>
        <dbReference type="EMBL" id="ACL45897.1"/>
    </source>
</evidence>
<accession>B8HRN0</accession>
<dbReference type="AlphaFoldDB" id="B8HRN0"/>
<reference evidence="1" key="1">
    <citation type="submission" date="2009-01" db="EMBL/GenBank/DDBJ databases">
        <title>Complete sequence of chromosome Cyanothece sp. PCC 7425.</title>
        <authorList>
            <consortium name="US DOE Joint Genome Institute"/>
            <person name="Lucas S."/>
            <person name="Copeland A."/>
            <person name="Lapidus A."/>
            <person name="Glavina del Rio T."/>
            <person name="Dalin E."/>
            <person name="Tice H."/>
            <person name="Bruce D."/>
            <person name="Goodwin L."/>
            <person name="Pitluck S."/>
            <person name="Sims D."/>
            <person name="Meineke L."/>
            <person name="Brettin T."/>
            <person name="Detter J.C."/>
            <person name="Han C."/>
            <person name="Larimer F."/>
            <person name="Land M."/>
            <person name="Hauser L."/>
            <person name="Kyrpides N."/>
            <person name="Ovchinnikova G."/>
            <person name="Liberton M."/>
            <person name="Stoeckel J."/>
            <person name="Banerjee A."/>
            <person name="Singh A."/>
            <person name="Page L."/>
            <person name="Sato H."/>
            <person name="Zhao L."/>
            <person name="Sherman L."/>
            <person name="Pakrasi H."/>
            <person name="Richardson P."/>
        </authorList>
    </citation>
    <scope>NUCLEOTIDE SEQUENCE</scope>
    <source>
        <strain evidence="1">PCC 7425</strain>
    </source>
</reference>